<dbReference type="PANTHER" id="PTHR28181:SF1">
    <property type="entry name" value="COLD TOLERANCE PROTEIN 1"/>
    <property type="match status" value="1"/>
</dbReference>
<comment type="caution">
    <text evidence="1">The sequence shown here is derived from an EMBL/GenBank/DDBJ whole genome shotgun (WGS) entry which is preliminary data.</text>
</comment>
<dbReference type="STRING" id="40998.A0A2P8A4H6"/>
<reference evidence="1 2" key="1">
    <citation type="submission" date="2017-05" db="EMBL/GenBank/DDBJ databases">
        <title>Draft genome sequence of Elsinoe australis.</title>
        <authorList>
            <person name="Cheng Q."/>
        </authorList>
    </citation>
    <scope>NUCLEOTIDE SEQUENCE [LARGE SCALE GENOMIC DNA]</scope>
    <source>
        <strain evidence="1 2">NL1</strain>
    </source>
</reference>
<dbReference type="Proteomes" id="UP000243723">
    <property type="component" value="Unassembled WGS sequence"/>
</dbReference>
<dbReference type="PANTHER" id="PTHR28181">
    <property type="entry name" value="UPF0655 PROTEIN YCR015C"/>
    <property type="match status" value="1"/>
</dbReference>
<dbReference type="InterPro" id="IPR050849">
    <property type="entry name" value="HAD-like_hydrolase_phosphatase"/>
</dbReference>
<evidence type="ECO:0000313" key="1">
    <source>
        <dbReference type="EMBL" id="PSK55371.1"/>
    </source>
</evidence>
<dbReference type="OrthoDB" id="10255128at2759"/>
<protein>
    <submittedName>
        <fullName evidence="1">UPF0655 protein</fullName>
    </submittedName>
</protein>
<dbReference type="InterPro" id="IPR036412">
    <property type="entry name" value="HAD-like_sf"/>
</dbReference>
<dbReference type="SUPFAM" id="SSF56784">
    <property type="entry name" value="HAD-like"/>
    <property type="match status" value="1"/>
</dbReference>
<dbReference type="InterPro" id="IPR023214">
    <property type="entry name" value="HAD_sf"/>
</dbReference>
<evidence type="ECO:0000313" key="2">
    <source>
        <dbReference type="Proteomes" id="UP000243723"/>
    </source>
</evidence>
<dbReference type="EMBL" id="NHZQ01000067">
    <property type="protein sequence ID" value="PSK55371.1"/>
    <property type="molecule type" value="Genomic_DNA"/>
</dbReference>
<dbReference type="Gene3D" id="3.40.50.1000">
    <property type="entry name" value="HAD superfamily/HAD-like"/>
    <property type="match status" value="1"/>
</dbReference>
<organism evidence="1 2">
    <name type="scientific">Elsinoe australis</name>
    <dbReference type="NCBI Taxonomy" id="40998"/>
    <lineage>
        <taxon>Eukaryota</taxon>
        <taxon>Fungi</taxon>
        <taxon>Dikarya</taxon>
        <taxon>Ascomycota</taxon>
        <taxon>Pezizomycotina</taxon>
        <taxon>Dothideomycetes</taxon>
        <taxon>Dothideomycetidae</taxon>
        <taxon>Myriangiales</taxon>
        <taxon>Elsinoaceae</taxon>
        <taxon>Elsinoe</taxon>
    </lineage>
</organism>
<proteinExistence type="predicted"/>
<dbReference type="AlphaFoldDB" id="A0A2P8A4H6"/>
<keyword evidence="2" id="KW-1185">Reference proteome</keyword>
<gene>
    <name evidence="1" type="ORF">B9Z65_2760</name>
</gene>
<name>A0A2P8A4H6_9PEZI</name>
<sequence>MTPPKRRPIQLICDWDGTLTKQDTLHLVAKVAYYKIGLPLDGEASSYPAPAVSWRTLGNAYQEAYDRHKENYQPEQSQRKTLAEERRWLASLKDIELTGVKGAEEAEIFKAVTAAGVESGATAAVQSGNIMLRPGWLDLVDMAVGNDPQAADKTPGSFEILSVNWSRTFIRSAILASLSKHTMTSPATAHRVDGYLKTQMVVHANEISGLYYPDGSSGCLCDSGEIIRTSADKLDILPTHCHMSINANERVPPREGQALVVYVGDSDTDMECLIAADVGICIQDEPLTSAQSRLKEMTDRLGVSMRHISMLQNEPPVYPSIWTASDFSEIVDAFKAL</sequence>
<accession>A0A2P8A4H6</accession>